<protein>
    <submittedName>
        <fullName evidence="2">Uncharacterized protein</fullName>
    </submittedName>
</protein>
<reference evidence="2" key="2">
    <citation type="submission" date="2018-07" db="EMBL/GenBank/DDBJ databases">
        <authorList>
            <consortium name="NCBI Pathogen Detection Project"/>
        </authorList>
    </citation>
    <scope>NUCLEOTIDE SEQUENCE</scope>
    <source>
        <strain evidence="2">M15</strain>
    </source>
</reference>
<proteinExistence type="predicted"/>
<gene>
    <name evidence="2" type="ORF">GNB92_000945</name>
</gene>
<keyword evidence="1" id="KW-1133">Transmembrane helix</keyword>
<organism evidence="2">
    <name type="scientific">Salmonella typhimurium</name>
    <dbReference type="NCBI Taxonomy" id="90371"/>
    <lineage>
        <taxon>Bacteria</taxon>
        <taxon>Pseudomonadati</taxon>
        <taxon>Pseudomonadota</taxon>
        <taxon>Gammaproteobacteria</taxon>
        <taxon>Enterobacterales</taxon>
        <taxon>Enterobacteriaceae</taxon>
        <taxon>Salmonella</taxon>
    </lineage>
</organism>
<feature type="transmembrane region" description="Helical" evidence="1">
    <location>
        <begin position="23"/>
        <end position="43"/>
    </location>
</feature>
<dbReference type="EMBL" id="DAASZY010000004">
    <property type="protein sequence ID" value="HAE7724660.1"/>
    <property type="molecule type" value="Genomic_DNA"/>
</dbReference>
<evidence type="ECO:0000256" key="1">
    <source>
        <dbReference type="SAM" id="Phobius"/>
    </source>
</evidence>
<comment type="caution">
    <text evidence="2">The sequence shown here is derived from an EMBL/GenBank/DDBJ whole genome shotgun (WGS) entry which is preliminary data.</text>
</comment>
<keyword evidence="1" id="KW-0812">Transmembrane</keyword>
<name>A0A736PYX7_SALTM</name>
<sequence length="58" mass="6806">MSDLRHFLFSERFTRVNTLLPNIVRNILVICLLPLFCICCVVLQLDNFFFSVRVGVFL</sequence>
<evidence type="ECO:0000313" key="2">
    <source>
        <dbReference type="EMBL" id="HAE7724660.1"/>
    </source>
</evidence>
<reference evidence="2" key="1">
    <citation type="journal article" date="2018" name="Genome Biol.">
        <title>SKESA: strategic k-mer extension for scrupulous assemblies.</title>
        <authorList>
            <person name="Souvorov A."/>
            <person name="Agarwala R."/>
            <person name="Lipman D.J."/>
        </authorList>
    </citation>
    <scope>NUCLEOTIDE SEQUENCE</scope>
    <source>
        <strain evidence="2">M15</strain>
    </source>
</reference>
<keyword evidence="1" id="KW-0472">Membrane</keyword>
<accession>A0A736PYX7</accession>
<dbReference type="AlphaFoldDB" id="A0A736PYX7"/>